<sequence length="437" mass="47186">MTVGPAPLWKDDAMTTTQDLPATTTVCIAGCGPAGAVLGLLLARAGIDVVVLEKHADFLRDFRGDTVHASTMQVLAELDLLEGFEELPQQRTTSISLMTDDGFVTLGDFTRLPGRFQCLSMVPQYELLDFLTTEAARSSSFALHRQVEVVGLVEEDGAVTGVRYRRTAGGGSEGELRALLTVAADGRSSAVRRAAGMSPVEFGAPMDVLWYRLPKRAGDPGASFARLVPGRLLPMIDRGGYWQGAYTMPKGTVASLRAAGIEALRADLARAMPFLADRLDGALRSWDDTGFLEVRVNRLRRWYRPGLLCIGDAAHAMSPVAGVGINLAVQDAVAAANALVLPLRRGAVTPRDLRRVQRRRDLPTRVTQLVQRGVQRQMFGAAGDPVPPRGVPVPLRVMSRVPPLLRLFSRFMAIGIRNEHVDVTLLGPAGAPARALR</sequence>
<dbReference type="Proteomes" id="UP000183642">
    <property type="component" value="Unassembled WGS sequence"/>
</dbReference>
<dbReference type="NCBIfam" id="NF004834">
    <property type="entry name" value="PRK06185.1-3"/>
    <property type="match status" value="1"/>
</dbReference>
<feature type="domain" description="FAD-binding" evidence="2">
    <location>
        <begin position="24"/>
        <end position="367"/>
    </location>
</feature>
<dbReference type="PANTHER" id="PTHR43476:SF5">
    <property type="entry name" value="FAD-DEPENDENT MONOOXYGENASE"/>
    <property type="match status" value="1"/>
</dbReference>
<evidence type="ECO:0000313" key="4">
    <source>
        <dbReference type="Proteomes" id="UP000183642"/>
    </source>
</evidence>
<dbReference type="PANTHER" id="PTHR43476">
    <property type="entry name" value="3-(3-HYDROXY-PHENYL)PROPIONATE/3-HYDROXYCINNAMIC ACID HYDROXYLASE"/>
    <property type="match status" value="1"/>
</dbReference>
<dbReference type="AlphaFoldDB" id="A0A1I5HRM1"/>
<evidence type="ECO:0000313" key="3">
    <source>
        <dbReference type="EMBL" id="SFO50546.1"/>
    </source>
</evidence>
<dbReference type="PRINTS" id="PR00420">
    <property type="entry name" value="RNGMNOXGNASE"/>
</dbReference>
<dbReference type="InterPro" id="IPR050631">
    <property type="entry name" value="PheA/TfdB_FAD_monoxygenase"/>
</dbReference>
<dbReference type="SUPFAM" id="SSF51905">
    <property type="entry name" value="FAD/NAD(P)-binding domain"/>
    <property type="match status" value="1"/>
</dbReference>
<name>A0A1I5HRM1_9ACTN</name>
<gene>
    <name evidence="3" type="ORF">SAMN05660359_03939</name>
</gene>
<keyword evidence="4" id="KW-1185">Reference proteome</keyword>
<reference evidence="4" key="1">
    <citation type="submission" date="2016-10" db="EMBL/GenBank/DDBJ databases">
        <authorList>
            <person name="Varghese N."/>
            <person name="Submissions S."/>
        </authorList>
    </citation>
    <scope>NUCLEOTIDE SEQUENCE [LARGE SCALE GENOMIC DNA]</scope>
    <source>
        <strain evidence="4">DSM 43161</strain>
    </source>
</reference>
<dbReference type="Pfam" id="PF01494">
    <property type="entry name" value="FAD_binding_3"/>
    <property type="match status" value="1"/>
</dbReference>
<organism evidence="3 4">
    <name type="scientific">Geodermatophilus obscurus</name>
    <dbReference type="NCBI Taxonomy" id="1861"/>
    <lineage>
        <taxon>Bacteria</taxon>
        <taxon>Bacillati</taxon>
        <taxon>Actinomycetota</taxon>
        <taxon>Actinomycetes</taxon>
        <taxon>Geodermatophilales</taxon>
        <taxon>Geodermatophilaceae</taxon>
        <taxon>Geodermatophilus</taxon>
    </lineage>
</organism>
<dbReference type="EMBL" id="FOWE01000010">
    <property type="protein sequence ID" value="SFO50546.1"/>
    <property type="molecule type" value="Genomic_DNA"/>
</dbReference>
<dbReference type="GO" id="GO:0016491">
    <property type="term" value="F:oxidoreductase activity"/>
    <property type="evidence" value="ECO:0007669"/>
    <property type="project" value="UniProtKB-KW"/>
</dbReference>
<dbReference type="GO" id="GO:0071949">
    <property type="term" value="F:FAD binding"/>
    <property type="evidence" value="ECO:0007669"/>
    <property type="project" value="InterPro"/>
</dbReference>
<dbReference type="InterPro" id="IPR036188">
    <property type="entry name" value="FAD/NAD-bd_sf"/>
</dbReference>
<accession>A0A1I5HRM1</accession>
<dbReference type="NCBIfam" id="NF004833">
    <property type="entry name" value="PRK06185.1-1"/>
    <property type="match status" value="1"/>
</dbReference>
<dbReference type="InterPro" id="IPR002938">
    <property type="entry name" value="FAD-bd"/>
</dbReference>
<evidence type="ECO:0000259" key="2">
    <source>
        <dbReference type="Pfam" id="PF01494"/>
    </source>
</evidence>
<dbReference type="Gene3D" id="3.50.50.60">
    <property type="entry name" value="FAD/NAD(P)-binding domain"/>
    <property type="match status" value="2"/>
</dbReference>
<keyword evidence="1" id="KW-0560">Oxidoreductase</keyword>
<proteinExistence type="predicted"/>
<protein>
    <submittedName>
        <fullName evidence="3">2-polyprenyl-6-methoxyphenol hydroxylase</fullName>
    </submittedName>
</protein>
<evidence type="ECO:0000256" key="1">
    <source>
        <dbReference type="ARBA" id="ARBA00023002"/>
    </source>
</evidence>